<evidence type="ECO:0000259" key="9">
    <source>
        <dbReference type="Pfam" id="PF06144"/>
    </source>
</evidence>
<keyword evidence="3" id="KW-0808">Transferase</keyword>
<dbReference type="GO" id="GO:0006261">
    <property type="term" value="P:DNA-templated DNA replication"/>
    <property type="evidence" value="ECO:0007669"/>
    <property type="project" value="TreeGrafter"/>
</dbReference>
<comment type="caution">
    <text evidence="11">The sequence shown here is derived from an EMBL/GenBank/DDBJ whole genome shotgun (WGS) entry which is preliminary data.</text>
</comment>
<dbReference type="EC" id="2.7.7.7" evidence="1"/>
<dbReference type="SUPFAM" id="SSF48019">
    <property type="entry name" value="post-AAA+ oligomerization domain-like"/>
    <property type="match status" value="1"/>
</dbReference>
<dbReference type="PANTHER" id="PTHR34388:SF1">
    <property type="entry name" value="DNA POLYMERASE III SUBUNIT DELTA"/>
    <property type="match status" value="1"/>
</dbReference>
<dbReference type="PANTHER" id="PTHR34388">
    <property type="entry name" value="DNA POLYMERASE III SUBUNIT DELTA"/>
    <property type="match status" value="1"/>
</dbReference>
<comment type="similarity">
    <text evidence="7">Belongs to the DNA polymerase HolA subunit family.</text>
</comment>
<evidence type="ECO:0000313" key="11">
    <source>
        <dbReference type="EMBL" id="MPL73341.1"/>
    </source>
</evidence>
<dbReference type="Gene3D" id="1.20.272.10">
    <property type="match status" value="1"/>
</dbReference>
<evidence type="ECO:0000256" key="4">
    <source>
        <dbReference type="ARBA" id="ARBA00022695"/>
    </source>
</evidence>
<dbReference type="SUPFAM" id="SSF52540">
    <property type="entry name" value="P-loop containing nucleoside triphosphate hydrolases"/>
    <property type="match status" value="1"/>
</dbReference>
<dbReference type="GO" id="GO:0003677">
    <property type="term" value="F:DNA binding"/>
    <property type="evidence" value="ECO:0007669"/>
    <property type="project" value="InterPro"/>
</dbReference>
<keyword evidence="4" id="KW-0548">Nucleotidyltransferase</keyword>
<evidence type="ECO:0000256" key="7">
    <source>
        <dbReference type="ARBA" id="ARBA00034754"/>
    </source>
</evidence>
<evidence type="ECO:0000256" key="6">
    <source>
        <dbReference type="ARBA" id="ARBA00022932"/>
    </source>
</evidence>
<protein>
    <recommendedName>
        <fullName evidence="2">DNA polymerase III subunit delta</fullName>
        <ecNumber evidence="1">2.7.7.7</ecNumber>
    </recommendedName>
</protein>
<dbReference type="InterPro" id="IPR005790">
    <property type="entry name" value="DNA_polIII_delta"/>
</dbReference>
<dbReference type="InterPro" id="IPR008921">
    <property type="entry name" value="DNA_pol3_clamp-load_cplx_C"/>
</dbReference>
<dbReference type="GO" id="GO:0003887">
    <property type="term" value="F:DNA-directed DNA polymerase activity"/>
    <property type="evidence" value="ECO:0007669"/>
    <property type="project" value="UniProtKB-KW"/>
</dbReference>
<sequence length="335" mass="38655">MTKKYEQILEDFKTKNFSPIYVLTGDEPFYIDALAQMFDSSLLDESEKDFNQKVLYGRDITMDDILSNAKLYPMMSERRLVLVREAQDIEKKDWSKFDSYFKNPIPTTVIVICYKYKSIEKSFLKKVDKAGAVFESKKLYDSAIPQWIINYSKSIGLKINPYSSQLIADYLGNNLEKIANELSKLKLNLKQDQEITINHIEQYIGISKDFNVFELQKALATRDVLSANRIINYFDANPKENPIQIVFPSLLSYFTKVIIASQVKDKTPDNIAKAIGVNKFFVKEYFTAINNYSLDKLFQIVALLREYDLKSKGLDIAPNVSNGDLLKELVFKITH</sequence>
<reference evidence="11" key="1">
    <citation type="submission" date="2019-08" db="EMBL/GenBank/DDBJ databases">
        <authorList>
            <person name="Kucharzyk K."/>
            <person name="Murdoch R.W."/>
            <person name="Higgins S."/>
            <person name="Loffler F."/>
        </authorList>
    </citation>
    <scope>NUCLEOTIDE SEQUENCE</scope>
</reference>
<dbReference type="EMBL" id="VSSQ01000072">
    <property type="protein sequence ID" value="MPL73341.1"/>
    <property type="molecule type" value="Genomic_DNA"/>
</dbReference>
<dbReference type="Pfam" id="PF21694">
    <property type="entry name" value="DNA_pol3_delta_C"/>
    <property type="match status" value="1"/>
</dbReference>
<dbReference type="InterPro" id="IPR027417">
    <property type="entry name" value="P-loop_NTPase"/>
</dbReference>
<evidence type="ECO:0000256" key="1">
    <source>
        <dbReference type="ARBA" id="ARBA00012417"/>
    </source>
</evidence>
<comment type="catalytic activity">
    <reaction evidence="8">
        <text>DNA(n) + a 2'-deoxyribonucleoside 5'-triphosphate = DNA(n+1) + diphosphate</text>
        <dbReference type="Rhea" id="RHEA:22508"/>
        <dbReference type="Rhea" id="RHEA-COMP:17339"/>
        <dbReference type="Rhea" id="RHEA-COMP:17340"/>
        <dbReference type="ChEBI" id="CHEBI:33019"/>
        <dbReference type="ChEBI" id="CHEBI:61560"/>
        <dbReference type="ChEBI" id="CHEBI:173112"/>
        <dbReference type="EC" id="2.7.7.7"/>
    </reaction>
</comment>
<dbReference type="InterPro" id="IPR010372">
    <property type="entry name" value="DNA_pol3_delta_N"/>
</dbReference>
<keyword evidence="6" id="KW-0239">DNA-directed DNA polymerase</keyword>
<dbReference type="Gene3D" id="3.40.50.300">
    <property type="entry name" value="P-loop containing nucleotide triphosphate hydrolases"/>
    <property type="match status" value="1"/>
</dbReference>
<dbReference type="InterPro" id="IPR048466">
    <property type="entry name" value="DNA_pol3_delta-like_C"/>
</dbReference>
<dbReference type="GO" id="GO:0009360">
    <property type="term" value="C:DNA polymerase III complex"/>
    <property type="evidence" value="ECO:0007669"/>
    <property type="project" value="InterPro"/>
</dbReference>
<evidence type="ECO:0000256" key="8">
    <source>
        <dbReference type="ARBA" id="ARBA00049244"/>
    </source>
</evidence>
<dbReference type="Pfam" id="PF06144">
    <property type="entry name" value="DNA_pol3_delta"/>
    <property type="match status" value="1"/>
</dbReference>
<dbReference type="NCBIfam" id="TIGR01128">
    <property type="entry name" value="holA"/>
    <property type="match status" value="1"/>
</dbReference>
<accession>A0A644U3Z8</accession>
<feature type="domain" description="DNA polymerase III delta N-terminal" evidence="9">
    <location>
        <begin position="21"/>
        <end position="135"/>
    </location>
</feature>
<dbReference type="Gene3D" id="1.10.8.60">
    <property type="match status" value="1"/>
</dbReference>
<proteinExistence type="inferred from homology"/>
<organism evidence="11">
    <name type="scientific">bioreactor metagenome</name>
    <dbReference type="NCBI Taxonomy" id="1076179"/>
    <lineage>
        <taxon>unclassified sequences</taxon>
        <taxon>metagenomes</taxon>
        <taxon>ecological metagenomes</taxon>
    </lineage>
</organism>
<evidence type="ECO:0000256" key="3">
    <source>
        <dbReference type="ARBA" id="ARBA00022679"/>
    </source>
</evidence>
<dbReference type="AlphaFoldDB" id="A0A644U3Z8"/>
<gene>
    <name evidence="11" type="primary">yqeN_7</name>
    <name evidence="11" type="ORF">SDC9_19140</name>
</gene>
<dbReference type="CDD" id="cd18138">
    <property type="entry name" value="HLD_clamp_pol_III_delta"/>
    <property type="match status" value="1"/>
</dbReference>
<evidence type="ECO:0000256" key="5">
    <source>
        <dbReference type="ARBA" id="ARBA00022705"/>
    </source>
</evidence>
<feature type="domain" description="DNA polymerase III delta subunit-like C-terminal" evidence="10">
    <location>
        <begin position="211"/>
        <end position="314"/>
    </location>
</feature>
<evidence type="ECO:0000256" key="2">
    <source>
        <dbReference type="ARBA" id="ARBA00017703"/>
    </source>
</evidence>
<name>A0A644U3Z8_9ZZZZ</name>
<evidence type="ECO:0000259" key="10">
    <source>
        <dbReference type="Pfam" id="PF21694"/>
    </source>
</evidence>
<keyword evidence="5" id="KW-0235">DNA replication</keyword>